<dbReference type="PANTHER" id="PTHR33630">
    <property type="entry name" value="CUTINASE RV1984C-RELATED-RELATED"/>
    <property type="match status" value="1"/>
</dbReference>
<feature type="signal peptide" evidence="3">
    <location>
        <begin position="1"/>
        <end position="24"/>
    </location>
</feature>
<proteinExistence type="predicted"/>
<reference evidence="4" key="1">
    <citation type="submission" date="2023-06" db="EMBL/GenBank/DDBJ databases">
        <title>Genome-scale phylogeny and comparative genomics of the fungal order Sordariales.</title>
        <authorList>
            <consortium name="Lawrence Berkeley National Laboratory"/>
            <person name="Hensen N."/>
            <person name="Bonometti L."/>
            <person name="Westerberg I."/>
            <person name="Brannstrom I.O."/>
            <person name="Guillou S."/>
            <person name="Cros-Aarteil S."/>
            <person name="Calhoun S."/>
            <person name="Haridas S."/>
            <person name="Kuo A."/>
            <person name="Mondo S."/>
            <person name="Pangilinan J."/>
            <person name="Riley R."/>
            <person name="LaButti K."/>
            <person name="Andreopoulos B."/>
            <person name="Lipzen A."/>
            <person name="Chen C."/>
            <person name="Yanf M."/>
            <person name="Daum C."/>
            <person name="Ng V."/>
            <person name="Clum A."/>
            <person name="Steindorff A."/>
            <person name="Ohm R."/>
            <person name="Martin F."/>
            <person name="Silar P."/>
            <person name="Natvig D."/>
            <person name="Lalanne C."/>
            <person name="Gautier V."/>
            <person name="Ament-velasquez S.L."/>
            <person name="Kruys A."/>
            <person name="Hutchinson M.I."/>
            <person name="Powell A.J."/>
            <person name="Barry K."/>
            <person name="Miller A.N."/>
            <person name="Grigoriev I.V."/>
            <person name="Debuchy R."/>
            <person name="Gladieux P."/>
            <person name="Thoren M.H."/>
            <person name="Johannesson H."/>
        </authorList>
    </citation>
    <scope>NUCLEOTIDE SEQUENCE</scope>
    <source>
        <strain evidence="4">SMH3391-2</strain>
    </source>
</reference>
<dbReference type="Pfam" id="PF01083">
    <property type="entry name" value="Cutinase"/>
    <property type="match status" value="1"/>
</dbReference>
<gene>
    <name evidence="4" type="ORF">B0T17DRAFT_591121</name>
</gene>
<keyword evidence="2" id="KW-1015">Disulfide bond</keyword>
<dbReference type="SUPFAM" id="SSF53474">
    <property type="entry name" value="alpha/beta-Hydrolases"/>
    <property type="match status" value="1"/>
</dbReference>
<dbReference type="PANTHER" id="PTHR33630:SF13">
    <property type="entry name" value="ACETYLXYLAN ESTERASE"/>
    <property type="match status" value="1"/>
</dbReference>
<dbReference type="SMART" id="SM01110">
    <property type="entry name" value="Cutinase"/>
    <property type="match status" value="1"/>
</dbReference>
<dbReference type="AlphaFoldDB" id="A0AA39WT86"/>
<protein>
    <submittedName>
        <fullName evidence="4">Cutinase</fullName>
    </submittedName>
</protein>
<dbReference type="EMBL" id="JAULSR010000004">
    <property type="protein sequence ID" value="KAK0621183.1"/>
    <property type="molecule type" value="Genomic_DNA"/>
</dbReference>
<dbReference type="Gene3D" id="3.40.50.1820">
    <property type="entry name" value="alpha/beta hydrolase"/>
    <property type="match status" value="1"/>
</dbReference>
<feature type="chain" id="PRO_5041359480" evidence="3">
    <location>
        <begin position="25"/>
        <end position="238"/>
    </location>
</feature>
<name>A0AA39WT86_9PEZI</name>
<evidence type="ECO:0000313" key="4">
    <source>
        <dbReference type="EMBL" id="KAK0621183.1"/>
    </source>
</evidence>
<organism evidence="4 5">
    <name type="scientific">Bombardia bombarda</name>
    <dbReference type="NCBI Taxonomy" id="252184"/>
    <lineage>
        <taxon>Eukaryota</taxon>
        <taxon>Fungi</taxon>
        <taxon>Dikarya</taxon>
        <taxon>Ascomycota</taxon>
        <taxon>Pezizomycotina</taxon>
        <taxon>Sordariomycetes</taxon>
        <taxon>Sordariomycetidae</taxon>
        <taxon>Sordariales</taxon>
        <taxon>Lasiosphaeriaceae</taxon>
        <taxon>Bombardia</taxon>
    </lineage>
</organism>
<dbReference type="Proteomes" id="UP001174934">
    <property type="component" value="Unassembled WGS sequence"/>
</dbReference>
<evidence type="ECO:0000256" key="1">
    <source>
        <dbReference type="ARBA" id="ARBA00022801"/>
    </source>
</evidence>
<dbReference type="InterPro" id="IPR000675">
    <property type="entry name" value="Cutinase/axe"/>
</dbReference>
<keyword evidence="5" id="KW-1185">Reference proteome</keyword>
<dbReference type="GO" id="GO:0052689">
    <property type="term" value="F:carboxylic ester hydrolase activity"/>
    <property type="evidence" value="ECO:0007669"/>
    <property type="project" value="UniProtKB-ARBA"/>
</dbReference>
<dbReference type="InterPro" id="IPR029058">
    <property type="entry name" value="AB_hydrolase_fold"/>
</dbReference>
<evidence type="ECO:0000313" key="5">
    <source>
        <dbReference type="Proteomes" id="UP001174934"/>
    </source>
</evidence>
<evidence type="ECO:0000256" key="2">
    <source>
        <dbReference type="ARBA" id="ARBA00023157"/>
    </source>
</evidence>
<evidence type="ECO:0000256" key="3">
    <source>
        <dbReference type="SAM" id="SignalP"/>
    </source>
</evidence>
<keyword evidence="3" id="KW-0732">Signal</keyword>
<keyword evidence="1" id="KW-0378">Hydrolase</keyword>
<accession>A0AA39WT86</accession>
<sequence length="238" mass="24773">MKPLFSLTSIGQVLLLLVVDSASATATTAPLFSNNTSCPDIHVFGARETTTPQGFGSAQTLINLIIKRFPGTTAEEIVYPAAGGSNYSSSVAAGIAAVVRQTGTFAAQCPDTIVIMHGYSQGAQIIDDAFCGGPDIPSLNSSTSLVSRTTTTNVAAIILMGNPRHVAGLAFNVGNATAGGFAARPVGFRCPVFESRIQAYCDSPDPFCSNGTSAETHQGYGREYGRQALDFIVSKLII</sequence>
<comment type="caution">
    <text evidence="4">The sequence shown here is derived from an EMBL/GenBank/DDBJ whole genome shotgun (WGS) entry which is preliminary data.</text>
</comment>